<feature type="coiled-coil region" evidence="1">
    <location>
        <begin position="159"/>
        <end position="235"/>
    </location>
</feature>
<evidence type="ECO:0000313" key="3">
    <source>
        <dbReference type="EMBL" id="KAL3274231.1"/>
    </source>
</evidence>
<evidence type="ECO:0000256" key="2">
    <source>
        <dbReference type="SAM" id="MobiDB-lite"/>
    </source>
</evidence>
<sequence>MSRIPQLGSKFVFGKPRPQDEVPELPRLKNVPLPSRARRSKSFSDLRSATMSVAPVRKPLINMTSRQPSNMTANTTAKPKLNVASQKAPISKPIPRKVGIKRVGENTEPEIKNKVVRRAVRVPEWDYKTRFANLNETYTTLVKQHEMKLAETNEIFQKNADLQEKYAETQSKLNELQHKHADLQRNYEQSEQIKIESLERITLLERDAKGLEIKVEELEMKINVLEKTNEEIETKLGRTILTKNASQRSWKF</sequence>
<evidence type="ECO:0000256" key="1">
    <source>
        <dbReference type="SAM" id="Coils"/>
    </source>
</evidence>
<gene>
    <name evidence="3" type="ORF">HHI36_015642</name>
</gene>
<dbReference type="AlphaFoldDB" id="A0ABD2N657"/>
<dbReference type="EMBL" id="JABFTP020000062">
    <property type="protein sequence ID" value="KAL3274231.1"/>
    <property type="molecule type" value="Genomic_DNA"/>
</dbReference>
<name>A0ABD2N657_9CUCU</name>
<feature type="region of interest" description="Disordered" evidence="2">
    <location>
        <begin position="1"/>
        <end position="46"/>
    </location>
</feature>
<comment type="caution">
    <text evidence="3">The sequence shown here is derived from an EMBL/GenBank/DDBJ whole genome shotgun (WGS) entry which is preliminary data.</text>
</comment>
<reference evidence="3 4" key="1">
    <citation type="journal article" date="2021" name="BMC Biol.">
        <title>Horizontally acquired antibacterial genes associated with adaptive radiation of ladybird beetles.</title>
        <authorList>
            <person name="Li H.S."/>
            <person name="Tang X.F."/>
            <person name="Huang Y.H."/>
            <person name="Xu Z.Y."/>
            <person name="Chen M.L."/>
            <person name="Du X.Y."/>
            <person name="Qiu B.Y."/>
            <person name="Chen P.T."/>
            <person name="Zhang W."/>
            <person name="Slipinski A."/>
            <person name="Escalona H.E."/>
            <person name="Waterhouse R.M."/>
            <person name="Zwick A."/>
            <person name="Pang H."/>
        </authorList>
    </citation>
    <scope>NUCLEOTIDE SEQUENCE [LARGE SCALE GENOMIC DNA]</scope>
    <source>
        <strain evidence="3">SYSU2018</strain>
    </source>
</reference>
<accession>A0ABD2N657</accession>
<evidence type="ECO:0000313" key="4">
    <source>
        <dbReference type="Proteomes" id="UP001516400"/>
    </source>
</evidence>
<feature type="compositionally biased region" description="Basic and acidic residues" evidence="2">
    <location>
        <begin position="17"/>
        <end position="27"/>
    </location>
</feature>
<proteinExistence type="predicted"/>
<dbReference type="SUPFAM" id="SSF57997">
    <property type="entry name" value="Tropomyosin"/>
    <property type="match status" value="1"/>
</dbReference>
<organism evidence="3 4">
    <name type="scientific">Cryptolaemus montrouzieri</name>
    <dbReference type="NCBI Taxonomy" id="559131"/>
    <lineage>
        <taxon>Eukaryota</taxon>
        <taxon>Metazoa</taxon>
        <taxon>Ecdysozoa</taxon>
        <taxon>Arthropoda</taxon>
        <taxon>Hexapoda</taxon>
        <taxon>Insecta</taxon>
        <taxon>Pterygota</taxon>
        <taxon>Neoptera</taxon>
        <taxon>Endopterygota</taxon>
        <taxon>Coleoptera</taxon>
        <taxon>Polyphaga</taxon>
        <taxon>Cucujiformia</taxon>
        <taxon>Coccinelloidea</taxon>
        <taxon>Coccinellidae</taxon>
        <taxon>Scymninae</taxon>
        <taxon>Scymnini</taxon>
        <taxon>Cryptolaemus</taxon>
    </lineage>
</organism>
<keyword evidence="1" id="KW-0175">Coiled coil</keyword>
<keyword evidence="4" id="KW-1185">Reference proteome</keyword>
<protein>
    <submittedName>
        <fullName evidence="3">Uncharacterized protein</fullName>
    </submittedName>
</protein>
<dbReference type="Proteomes" id="UP001516400">
    <property type="component" value="Unassembled WGS sequence"/>
</dbReference>